<evidence type="ECO:0000256" key="1">
    <source>
        <dbReference type="ARBA" id="ARBA00008875"/>
    </source>
</evidence>
<dbReference type="InterPro" id="IPR017853">
    <property type="entry name" value="GH"/>
</dbReference>
<keyword evidence="3" id="KW-0326">Glycosidase</keyword>
<dbReference type="InterPro" id="IPR049166">
    <property type="entry name" value="GH39_cat"/>
</dbReference>
<evidence type="ECO:0000256" key="2">
    <source>
        <dbReference type="ARBA" id="ARBA00022801"/>
    </source>
</evidence>
<proteinExistence type="inferred from homology"/>
<dbReference type="Pfam" id="PF01229">
    <property type="entry name" value="Glyco_hydro_39"/>
    <property type="match status" value="1"/>
</dbReference>
<name>A0ABP8AQ28_9ACTN</name>
<dbReference type="InterPro" id="IPR051923">
    <property type="entry name" value="Glycosyl_Hydrolase_39"/>
</dbReference>
<evidence type="ECO:0000256" key="3">
    <source>
        <dbReference type="ARBA" id="ARBA00023295"/>
    </source>
</evidence>
<protein>
    <recommendedName>
        <fullName evidence="4">Glycosyl hydrolases family 39 N-terminal catalytic domain-containing protein</fullName>
    </recommendedName>
</protein>
<comment type="caution">
    <text evidence="5">The sequence shown here is derived from an EMBL/GenBank/DDBJ whole genome shotgun (WGS) entry which is preliminary data.</text>
</comment>
<dbReference type="PANTHER" id="PTHR12631">
    <property type="entry name" value="ALPHA-L-IDURONIDASE"/>
    <property type="match status" value="1"/>
</dbReference>
<keyword evidence="6" id="KW-1185">Reference proteome</keyword>
<gene>
    <name evidence="5" type="ORF">GCM10022252_21660</name>
</gene>
<keyword evidence="2" id="KW-0378">Hydrolase</keyword>
<evidence type="ECO:0000259" key="4">
    <source>
        <dbReference type="Pfam" id="PF01229"/>
    </source>
</evidence>
<evidence type="ECO:0000313" key="6">
    <source>
        <dbReference type="Proteomes" id="UP001501251"/>
    </source>
</evidence>
<dbReference type="Gene3D" id="3.20.20.80">
    <property type="entry name" value="Glycosidases"/>
    <property type="match status" value="1"/>
</dbReference>
<comment type="similarity">
    <text evidence="1">Belongs to the glycosyl hydrolase 39 family.</text>
</comment>
<dbReference type="Proteomes" id="UP001501251">
    <property type="component" value="Unassembled WGS sequence"/>
</dbReference>
<sequence length="439" mass="48780">MIVTAALVVGIIAYAAKPDVPRGQSMTMAPTQAAPVLEAPPVLQEWPRWGITHTEFSADNEGGEVTEAASHMLSRVPMLQNQHIMGWGAGNPEPAPGQNDFRDLDRRIRFMSGSQSIPIITLCCAPDWMKGGSSGRTDWTQLETAPRREHFDDYAKLAATVARRYPTVKHFMVWNELKGFWNTPQNRWDIEGYTELYNKVYDALKAVDKDIKIGGPYVSVGSTTVPERGAEIQGPWGSIVQRDLEAVRYWIDNKKGADFIVVDGASVTKEAGAFPDEFTALGKFGALTKWLQEKSGNLPVWWAEWYVEPNNSDWPEDRRIAVHTAALMEFATSGVTTSLFWNPQRKSTGDDQACPGCLWHPTTGVEMPMAGILSGFTKWFPLGVTLETVASSNARVRVLAQERQLVMVNTTNAATTTVVDGRQFQLKPYEVRWSERTGA</sequence>
<reference evidence="6" key="1">
    <citation type="journal article" date="2019" name="Int. J. Syst. Evol. Microbiol.">
        <title>The Global Catalogue of Microorganisms (GCM) 10K type strain sequencing project: providing services to taxonomists for standard genome sequencing and annotation.</title>
        <authorList>
            <consortium name="The Broad Institute Genomics Platform"/>
            <consortium name="The Broad Institute Genome Sequencing Center for Infectious Disease"/>
            <person name="Wu L."/>
            <person name="Ma J."/>
        </authorList>
    </citation>
    <scope>NUCLEOTIDE SEQUENCE [LARGE SCALE GENOMIC DNA]</scope>
    <source>
        <strain evidence="6">JCM 17388</strain>
    </source>
</reference>
<accession>A0ABP8AQ28</accession>
<evidence type="ECO:0000313" key="5">
    <source>
        <dbReference type="EMBL" id="GAA4187670.1"/>
    </source>
</evidence>
<dbReference type="PANTHER" id="PTHR12631:SF10">
    <property type="entry name" value="BETA-XYLOSIDASE-LIKE PROTEIN-RELATED"/>
    <property type="match status" value="1"/>
</dbReference>
<dbReference type="EMBL" id="BAABAQ010000003">
    <property type="protein sequence ID" value="GAA4187670.1"/>
    <property type="molecule type" value="Genomic_DNA"/>
</dbReference>
<feature type="domain" description="Glycosyl hydrolases family 39 N-terminal catalytic" evidence="4">
    <location>
        <begin position="100"/>
        <end position="219"/>
    </location>
</feature>
<dbReference type="SUPFAM" id="SSF51445">
    <property type="entry name" value="(Trans)glycosidases"/>
    <property type="match status" value="1"/>
</dbReference>
<organism evidence="5 6">
    <name type="scientific">Streptosporangium oxazolinicum</name>
    <dbReference type="NCBI Taxonomy" id="909287"/>
    <lineage>
        <taxon>Bacteria</taxon>
        <taxon>Bacillati</taxon>
        <taxon>Actinomycetota</taxon>
        <taxon>Actinomycetes</taxon>
        <taxon>Streptosporangiales</taxon>
        <taxon>Streptosporangiaceae</taxon>
        <taxon>Streptosporangium</taxon>
    </lineage>
</organism>